<name>A0ABY3XQF6_9ACTN</name>
<dbReference type="Proteomes" id="UP001202244">
    <property type="component" value="Chromosome"/>
</dbReference>
<protein>
    <submittedName>
        <fullName evidence="1">Uncharacterized protein</fullName>
    </submittedName>
</protein>
<dbReference type="RefSeq" id="WP_181860948.1">
    <property type="nucleotide sequence ID" value="NZ_CP093846.1"/>
</dbReference>
<dbReference type="EMBL" id="CP093846">
    <property type="protein sequence ID" value="UNS96458.1"/>
    <property type="molecule type" value="Genomic_DNA"/>
</dbReference>
<organism evidence="1 2">
    <name type="scientific">Streptomyces tubbatahanensis</name>
    <dbReference type="NCBI Taxonomy" id="2923272"/>
    <lineage>
        <taxon>Bacteria</taxon>
        <taxon>Bacillati</taxon>
        <taxon>Actinomycetota</taxon>
        <taxon>Actinomycetes</taxon>
        <taxon>Kitasatosporales</taxon>
        <taxon>Streptomycetaceae</taxon>
        <taxon>Streptomyces</taxon>
    </lineage>
</organism>
<accession>A0ABY3XQF6</accession>
<sequence>MPVTTEAPELDLDSLIDDLDTRISSTTELPETQLDTGHCSGLCTVVICTVIVC</sequence>
<evidence type="ECO:0000313" key="2">
    <source>
        <dbReference type="Proteomes" id="UP001202244"/>
    </source>
</evidence>
<keyword evidence="2" id="KW-1185">Reference proteome</keyword>
<reference evidence="1 2" key="1">
    <citation type="journal article" date="2023" name="Microbiol. Spectr.">
        <title>Synergy between Genome Mining, Metabolomics, and Bioinformatics Uncovers Antibacterial Chlorinated Carbazole Alkaloids and Their Biosynthetic Gene Cluster from Streptomyces tubbatahanensis sp. nov., a Novel Actinomycete Isolated from Sulu Sea, Philippines.</title>
        <authorList>
            <person name="Tenebro C.P."/>
            <person name="Trono D.J.V.L."/>
            <person name="Balida L.A.P."/>
            <person name="Bayog L.K.A."/>
            <person name="Bruna J.R."/>
            <person name="Sabido E.M."/>
            <person name="Caspe D.P.C."/>
            <person name="de Los Santos E.L.C."/>
            <person name="Saludes J.P."/>
            <person name="Dalisay D.S."/>
        </authorList>
    </citation>
    <scope>NUCLEOTIDE SEQUENCE [LARGE SCALE GENOMIC DNA]</scope>
    <source>
        <strain evidence="1 2">DSD3025</strain>
    </source>
</reference>
<gene>
    <name evidence="1" type="ORF">MMF93_08020</name>
</gene>
<evidence type="ECO:0000313" key="1">
    <source>
        <dbReference type="EMBL" id="UNS96458.1"/>
    </source>
</evidence>
<proteinExistence type="predicted"/>